<gene>
    <name evidence="8" type="ORF">GCM10009665_26080</name>
</gene>
<comment type="caution">
    <text evidence="8">The sequence shown here is derived from an EMBL/GenBank/DDBJ whole genome shotgun (WGS) entry which is preliminary data.</text>
</comment>
<dbReference type="PANTHER" id="PTHR10277">
    <property type="entry name" value="HOMOCITRATE SYNTHASE-RELATED"/>
    <property type="match status" value="1"/>
</dbReference>
<keyword evidence="5" id="KW-0464">Manganese</keyword>
<dbReference type="InterPro" id="IPR000891">
    <property type="entry name" value="PYR_CT"/>
</dbReference>
<evidence type="ECO:0000259" key="7">
    <source>
        <dbReference type="PROSITE" id="PS50991"/>
    </source>
</evidence>
<dbReference type="PROSITE" id="PS50991">
    <property type="entry name" value="PYR_CT"/>
    <property type="match status" value="1"/>
</dbReference>
<comment type="pathway">
    <text evidence="1">Amino-acid biosynthesis; L-leucine biosynthesis; L-leucine from 3-methyl-2-oxobutanoate: step 1/4.</text>
</comment>
<keyword evidence="3" id="KW-0028">Amino-acid biosynthesis</keyword>
<evidence type="ECO:0000256" key="1">
    <source>
        <dbReference type="ARBA" id="ARBA00004689"/>
    </source>
</evidence>
<dbReference type="SUPFAM" id="SSF51569">
    <property type="entry name" value="Aldolase"/>
    <property type="match status" value="1"/>
</dbReference>
<dbReference type="Proteomes" id="UP001500037">
    <property type="component" value="Unassembled WGS sequence"/>
</dbReference>
<evidence type="ECO:0000256" key="4">
    <source>
        <dbReference type="ARBA" id="ARBA00022679"/>
    </source>
</evidence>
<dbReference type="EC" id="2.3.3.13" evidence="2"/>
<organism evidence="8 9">
    <name type="scientific">Kitasatospora nipponensis</name>
    <dbReference type="NCBI Taxonomy" id="258049"/>
    <lineage>
        <taxon>Bacteria</taxon>
        <taxon>Bacillati</taxon>
        <taxon>Actinomycetota</taxon>
        <taxon>Actinomycetes</taxon>
        <taxon>Kitasatosporales</taxon>
        <taxon>Streptomycetaceae</taxon>
        <taxon>Kitasatospora</taxon>
    </lineage>
</organism>
<reference evidence="8 9" key="1">
    <citation type="journal article" date="2019" name="Int. J. Syst. Evol. Microbiol.">
        <title>The Global Catalogue of Microorganisms (GCM) 10K type strain sequencing project: providing services to taxonomists for standard genome sequencing and annotation.</title>
        <authorList>
            <consortium name="The Broad Institute Genomics Platform"/>
            <consortium name="The Broad Institute Genome Sequencing Center for Infectious Disease"/>
            <person name="Wu L."/>
            <person name="Ma J."/>
        </authorList>
    </citation>
    <scope>NUCLEOTIDE SEQUENCE [LARGE SCALE GENOMIC DNA]</scope>
    <source>
        <strain evidence="8 9">JCM 13004</strain>
    </source>
</reference>
<evidence type="ECO:0000256" key="2">
    <source>
        <dbReference type="ARBA" id="ARBA00012973"/>
    </source>
</evidence>
<evidence type="ECO:0000313" key="9">
    <source>
        <dbReference type="Proteomes" id="UP001500037"/>
    </source>
</evidence>
<evidence type="ECO:0000256" key="3">
    <source>
        <dbReference type="ARBA" id="ARBA00022605"/>
    </source>
</evidence>
<dbReference type="InterPro" id="IPR050073">
    <property type="entry name" value="2-IPM_HCS-like"/>
</dbReference>
<accession>A0ABN1W8A8</accession>
<dbReference type="InterPro" id="IPR002034">
    <property type="entry name" value="AIPM/Hcit_synth_CS"/>
</dbReference>
<dbReference type="InterPro" id="IPR013785">
    <property type="entry name" value="Aldolase_TIM"/>
</dbReference>
<sequence length="431" mass="44809">MSAGDVVRESARAGRVVLFEESARDGAQAKTLMSADFRVRLAREQGAVFGVDGPRHVVFAAGFPSVCGQEFEATRQVALEAQDSVSPSAICRGTPQDVRLALSAVRGAAHARIMVIVAASEATAQALVHRDARTALNAGLDVVKEAVESADGIAVDVCLVDAPRADHALVAEYAGLMTARGAGTIVLADTVGDLLPGRTRALFQRVAAGAGPQAVLVSHLHNDLGLGLANTLAALESGVRVAACSWLGMAERSGMAATEQLLFLLAHDRAKAEQVLGPGCEPWWTEPDLTRLPGIARMVSAETGVPLTVTTPVVGTGVATISTGTPFTHPRTFQPYDPQQQLGLAPTVVLTHLASGRVLRAVAERLGHHLDPAQTRTALAWAKDRAYRLGRAVVDDADFAAYLDGLTAITAAPTTAAAPTAAAPATTVTDR</sequence>
<evidence type="ECO:0000256" key="5">
    <source>
        <dbReference type="ARBA" id="ARBA00023211"/>
    </source>
</evidence>
<dbReference type="RefSeq" id="WP_344441602.1">
    <property type="nucleotide sequence ID" value="NZ_BAAALF010000035.1"/>
</dbReference>
<keyword evidence="6" id="KW-0100">Branched-chain amino acid biosynthesis</keyword>
<dbReference type="PANTHER" id="PTHR10277:SF9">
    <property type="entry name" value="2-ISOPROPYLMALATE SYNTHASE 1, CHLOROPLASTIC-RELATED"/>
    <property type="match status" value="1"/>
</dbReference>
<feature type="domain" description="Pyruvate carboxyltransferase" evidence="7">
    <location>
        <begin position="16"/>
        <end position="293"/>
    </location>
</feature>
<dbReference type="PROSITE" id="PS00816">
    <property type="entry name" value="AIPM_HOMOCIT_SYNTH_2"/>
    <property type="match status" value="1"/>
</dbReference>
<dbReference type="EMBL" id="BAAALF010000035">
    <property type="protein sequence ID" value="GAA1234648.1"/>
    <property type="molecule type" value="Genomic_DNA"/>
</dbReference>
<keyword evidence="4" id="KW-0808">Transferase</keyword>
<dbReference type="Pfam" id="PF00682">
    <property type="entry name" value="HMGL-like"/>
    <property type="match status" value="1"/>
</dbReference>
<name>A0ABN1W8A8_9ACTN</name>
<keyword evidence="9" id="KW-1185">Reference proteome</keyword>
<evidence type="ECO:0000313" key="8">
    <source>
        <dbReference type="EMBL" id="GAA1234648.1"/>
    </source>
</evidence>
<dbReference type="Gene3D" id="3.20.20.70">
    <property type="entry name" value="Aldolase class I"/>
    <property type="match status" value="1"/>
</dbReference>
<evidence type="ECO:0000256" key="6">
    <source>
        <dbReference type="ARBA" id="ARBA00023304"/>
    </source>
</evidence>
<protein>
    <recommendedName>
        <fullName evidence="2">2-isopropylmalate synthase</fullName>
        <ecNumber evidence="2">2.3.3.13</ecNumber>
    </recommendedName>
</protein>
<proteinExistence type="predicted"/>